<dbReference type="Gene3D" id="3.30.70.270">
    <property type="match status" value="1"/>
</dbReference>
<evidence type="ECO:0000259" key="1">
    <source>
        <dbReference type="PROSITE" id="PS50878"/>
    </source>
</evidence>
<dbReference type="InterPro" id="IPR043128">
    <property type="entry name" value="Rev_trsase/Diguanyl_cyclase"/>
</dbReference>
<name>A0A4P8NQV1_9FUNG</name>
<evidence type="ECO:0000313" key="2">
    <source>
        <dbReference type="EMBL" id="QCQ69131.1"/>
    </source>
</evidence>
<organism evidence="2">
    <name type="scientific">Powellomyces hirtus</name>
    <dbReference type="NCBI Taxonomy" id="109895"/>
    <lineage>
        <taxon>Eukaryota</taxon>
        <taxon>Fungi</taxon>
        <taxon>Fungi incertae sedis</taxon>
        <taxon>Chytridiomycota</taxon>
        <taxon>Chytridiomycota incertae sedis</taxon>
        <taxon>Chytridiomycetes</taxon>
        <taxon>Spizellomycetales</taxon>
        <taxon>Powellomycetaceae</taxon>
        <taxon>Powellomyces</taxon>
    </lineage>
</organism>
<dbReference type="CDD" id="cd01651">
    <property type="entry name" value="RT_G2_intron"/>
    <property type="match status" value="1"/>
</dbReference>
<protein>
    <submittedName>
        <fullName evidence="2">RNA-dependent DNA polymerase</fullName>
    </submittedName>
</protein>
<reference evidence="2" key="1">
    <citation type="journal article" date="2018" name="BMC Evol. Biol.">
        <title>The linear mitochondrial genome of the quarantine chytrid Synchytrium endobioticum; insights into the evolution and recent history of an obligate biotrophic plant pathogen.</title>
        <authorList>
            <person name="van de Vossenberg B.T.L.H."/>
            <person name="Brankovics B."/>
            <person name="Nguyen H.D.T."/>
            <person name="van Gent-Pelzer M.P.E."/>
            <person name="Smith D."/>
            <person name="Dadej K."/>
            <person name="Przetakiewicz J."/>
            <person name="Kreuze J.F."/>
            <person name="Boerma M."/>
            <person name="van Leeuwen G.C.M."/>
            <person name="Andre Levesque C."/>
            <person name="van der Lee T.A.J."/>
        </authorList>
    </citation>
    <scope>NUCLEOTIDE SEQUENCE</scope>
    <source>
        <strain evidence="2">CBS 809.83</strain>
    </source>
</reference>
<dbReference type="InterPro" id="IPR000477">
    <property type="entry name" value="RT_dom"/>
</dbReference>
<dbReference type="SUPFAM" id="SSF56672">
    <property type="entry name" value="DNA/RNA polymerases"/>
    <property type="match status" value="1"/>
</dbReference>
<keyword evidence="2" id="KW-0496">Mitochondrion</keyword>
<dbReference type="PROSITE" id="PS50878">
    <property type="entry name" value="RT_POL"/>
    <property type="match status" value="1"/>
</dbReference>
<dbReference type="Pfam" id="PF00078">
    <property type="entry name" value="RVT_1"/>
    <property type="match status" value="1"/>
</dbReference>
<dbReference type="InterPro" id="IPR043502">
    <property type="entry name" value="DNA/RNA_pol_sf"/>
</dbReference>
<dbReference type="PANTHER" id="PTHR34047:SF8">
    <property type="entry name" value="PROTEIN YKFC"/>
    <property type="match status" value="1"/>
</dbReference>
<geneLocation type="mitochondrion" evidence="2"/>
<dbReference type="AlphaFoldDB" id="A0A4P8NQV1"/>
<gene>
    <name evidence="2" type="primary">orf335</name>
</gene>
<accession>A0A4P8NQV1</accession>
<sequence>MKGHYNAFWHYVWYNIDNSKEWSLLALLHCKSDWYKLNLKNIRAILTSSFGYKSYNTPIRRVYIPKPNDKTKTRPEGVPPLATRIHFRKLVMVLSLILPEIISLHQHGFVPKRGIITCWKRIITLIEKLPWVYEFDLATFFDGINHKLIIETIINKFKVPRKDLKRWRKIIRISVFDKTNNTTTPTRSGMPQGLSIYPVISILALEQSGFLEPLNDGILVQYVDDGLILSKTEKDVIKASRDLNAISRDGIQINHEKYRITNSKSSNIKFIGLTLSPNGVFNSTPKSGNSFTVGNINEPDVINWKHLFPSSITTSTTSPSLTSNSSLIATILTTK</sequence>
<feature type="domain" description="Reverse transcriptase" evidence="1">
    <location>
        <begin position="45"/>
        <end position="275"/>
    </location>
</feature>
<dbReference type="InterPro" id="IPR051083">
    <property type="entry name" value="GrpII_Intron_Splice-Mob/Def"/>
</dbReference>
<dbReference type="PANTHER" id="PTHR34047">
    <property type="entry name" value="NUCLEAR INTRON MATURASE 1, MITOCHONDRIAL-RELATED"/>
    <property type="match status" value="1"/>
</dbReference>
<dbReference type="EMBL" id="MK292694">
    <property type="protein sequence ID" value="QCQ69131.1"/>
    <property type="molecule type" value="Genomic_DNA"/>
</dbReference>
<proteinExistence type="predicted"/>